<feature type="domain" description="AB hydrolase-1" evidence="1">
    <location>
        <begin position="10"/>
        <end position="247"/>
    </location>
</feature>
<comment type="caution">
    <text evidence="2">The sequence shown here is derived from an EMBL/GenBank/DDBJ whole genome shotgun (WGS) entry which is preliminary data.</text>
</comment>
<name>A0A8H4NVC9_9HYPO</name>
<protein>
    <recommendedName>
        <fullName evidence="1">AB hydrolase-1 domain-containing protein</fullName>
    </recommendedName>
</protein>
<sequence>MAQKVQNPVVLFVHGAWHRPFHYRLLIEAIQKQGFTVLAPPLASSGCDDSVDGKALNDDVKRIHDVVLPYIDSGRKVIAMGHSYGAVPLTVAIEGHSVAEREKNGLQGGFTSVVYLAPTPVLQKDISMYDSVGGKYTSHWFHDVSDTRLPLKIEKLKEALFSDLDQSVADEVIPTLCNQSKAPFEVPVACTPADLTIPKTVIICKSDPIFVKDILLFVADKWGAHIMEIEAGHSPHLVESHRKWLAELMVQEAEKHEEKCNYEVPSMATISSESAAPGIVDLISSYSILESLVPWLSTLDLFNLSLTSRSAYAYIQPSPKIFKHLSRNCLCDGRGLVTRQEYAAPYHRNRMSGRWDLNPHLTGDEEIEVRLYNIKCEEAGALPCLKCGINICEECRCYPRAAPPNVYPNRRPHLRGSFELDNIMCLCEECDKKAQSEVEGQFLNDRCDCDIYKRWICVRCEDEERTTTRKYFEERTQMEWDWMVREDLGYGDDCEPSKTLHDHAFERAFPTEQCPDASGANGVICQKANGTMRDKLLAQNIRSLTITLIILVGTKPCSGKNGLSTVPCLVRLVRRIVQRPANDVQCQQALQKFIERPRGALSQWRLNECDTVNSYIWNALYEQYGMPELKQGWGDPDIVIANNAHVIMYGTPDAHSACVLSPG</sequence>
<dbReference type="OrthoDB" id="1263307at2759"/>
<dbReference type="InterPro" id="IPR000073">
    <property type="entry name" value="AB_hydrolase_1"/>
</dbReference>
<dbReference type="PANTHER" id="PTHR37017:SF11">
    <property type="entry name" value="ESTERASE_LIPASE_THIOESTERASE DOMAIN-CONTAINING PROTEIN"/>
    <property type="match status" value="1"/>
</dbReference>
<dbReference type="SUPFAM" id="SSF53474">
    <property type="entry name" value="alpha/beta-Hydrolases"/>
    <property type="match status" value="1"/>
</dbReference>
<dbReference type="InterPro" id="IPR052897">
    <property type="entry name" value="Sec-Metab_Biosynth_Hydrolase"/>
</dbReference>
<accession>A0A8H4NVC9</accession>
<dbReference type="Gene3D" id="3.40.50.1820">
    <property type="entry name" value="alpha/beta hydrolase"/>
    <property type="match status" value="1"/>
</dbReference>
<evidence type="ECO:0000259" key="1">
    <source>
        <dbReference type="Pfam" id="PF12697"/>
    </source>
</evidence>
<dbReference type="EMBL" id="JAADJG010000182">
    <property type="protein sequence ID" value="KAF4452579.1"/>
    <property type="molecule type" value="Genomic_DNA"/>
</dbReference>
<dbReference type="InterPro" id="IPR029058">
    <property type="entry name" value="AB_hydrolase_fold"/>
</dbReference>
<dbReference type="Proteomes" id="UP000605986">
    <property type="component" value="Unassembled WGS sequence"/>
</dbReference>
<gene>
    <name evidence="2" type="ORF">F53441_4598</name>
</gene>
<reference evidence="2" key="1">
    <citation type="submission" date="2020-01" db="EMBL/GenBank/DDBJ databases">
        <title>Identification and distribution of gene clusters putatively required for synthesis of sphingolipid metabolism inhibitors in phylogenetically diverse species of the filamentous fungus Fusarium.</title>
        <authorList>
            <person name="Kim H.-S."/>
            <person name="Busman M."/>
            <person name="Brown D.W."/>
            <person name="Divon H."/>
            <person name="Uhlig S."/>
            <person name="Proctor R.H."/>
        </authorList>
    </citation>
    <scope>NUCLEOTIDE SEQUENCE</scope>
    <source>
        <strain evidence="2">NRRL 53441</strain>
    </source>
</reference>
<evidence type="ECO:0000313" key="2">
    <source>
        <dbReference type="EMBL" id="KAF4452579.1"/>
    </source>
</evidence>
<dbReference type="PANTHER" id="PTHR37017">
    <property type="entry name" value="AB HYDROLASE-1 DOMAIN-CONTAINING PROTEIN-RELATED"/>
    <property type="match status" value="1"/>
</dbReference>
<proteinExistence type="predicted"/>
<organism evidence="2 3">
    <name type="scientific">Fusarium austroafricanum</name>
    <dbReference type="NCBI Taxonomy" id="2364996"/>
    <lineage>
        <taxon>Eukaryota</taxon>
        <taxon>Fungi</taxon>
        <taxon>Dikarya</taxon>
        <taxon>Ascomycota</taxon>
        <taxon>Pezizomycotina</taxon>
        <taxon>Sordariomycetes</taxon>
        <taxon>Hypocreomycetidae</taxon>
        <taxon>Hypocreales</taxon>
        <taxon>Nectriaceae</taxon>
        <taxon>Fusarium</taxon>
        <taxon>Fusarium concolor species complex</taxon>
    </lineage>
</organism>
<dbReference type="Pfam" id="PF12697">
    <property type="entry name" value="Abhydrolase_6"/>
    <property type="match status" value="1"/>
</dbReference>
<keyword evidence="3" id="KW-1185">Reference proteome</keyword>
<dbReference type="AlphaFoldDB" id="A0A8H4NVC9"/>
<evidence type="ECO:0000313" key="3">
    <source>
        <dbReference type="Proteomes" id="UP000605986"/>
    </source>
</evidence>